<dbReference type="SFLD" id="SFLDS00003">
    <property type="entry name" value="Haloacid_Dehalogenase"/>
    <property type="match status" value="1"/>
</dbReference>
<dbReference type="InterPro" id="IPR050582">
    <property type="entry name" value="HAD-like_SerB"/>
</dbReference>
<dbReference type="InterPro" id="IPR023214">
    <property type="entry name" value="HAD_sf"/>
</dbReference>
<dbReference type="GO" id="GO:0005737">
    <property type="term" value="C:cytoplasm"/>
    <property type="evidence" value="ECO:0007669"/>
    <property type="project" value="TreeGrafter"/>
</dbReference>
<comment type="cofactor">
    <cofactor evidence="1">
        <name>Mg(2+)</name>
        <dbReference type="ChEBI" id="CHEBI:18420"/>
    </cofactor>
</comment>
<dbReference type="EC" id="3.1.3.3" evidence="4"/>
<keyword evidence="5" id="KW-0028">Amino-acid biosynthesis</keyword>
<protein>
    <recommendedName>
        <fullName evidence="4">phosphoserine phosphatase</fullName>
        <ecNumber evidence="4">3.1.3.3</ecNumber>
    </recommendedName>
    <alternativeName>
        <fullName evidence="10">O-phosphoserine phosphohydrolase</fullName>
    </alternativeName>
</protein>
<dbReference type="Proteomes" id="UP000035265">
    <property type="component" value="Unassembled WGS sequence"/>
</dbReference>
<accession>A0A0H2KLP5</accession>
<evidence type="ECO:0000256" key="4">
    <source>
        <dbReference type="ARBA" id="ARBA00012640"/>
    </source>
</evidence>
<evidence type="ECO:0000256" key="10">
    <source>
        <dbReference type="ARBA" id="ARBA00031693"/>
    </source>
</evidence>
<evidence type="ECO:0000256" key="13">
    <source>
        <dbReference type="PIRSR" id="PIRSR604469-1"/>
    </source>
</evidence>
<evidence type="ECO:0000256" key="9">
    <source>
        <dbReference type="ARBA" id="ARBA00023299"/>
    </source>
</evidence>
<dbReference type="UniPathway" id="UPA00135">
    <property type="reaction ID" value="UER00198"/>
</dbReference>
<dbReference type="InterPro" id="IPR036412">
    <property type="entry name" value="HAD-like_sf"/>
</dbReference>
<dbReference type="NCBIfam" id="TIGR01488">
    <property type="entry name" value="HAD-SF-IB"/>
    <property type="match status" value="1"/>
</dbReference>
<keyword evidence="16" id="KW-1185">Reference proteome</keyword>
<evidence type="ECO:0000256" key="12">
    <source>
        <dbReference type="ARBA" id="ARBA00048523"/>
    </source>
</evidence>
<keyword evidence="6" id="KW-0479">Metal-binding</keyword>
<dbReference type="GO" id="GO:0036424">
    <property type="term" value="F:L-phosphoserine phosphatase activity"/>
    <property type="evidence" value="ECO:0007669"/>
    <property type="project" value="InterPro"/>
</dbReference>
<dbReference type="GO" id="GO:0006564">
    <property type="term" value="P:L-serine biosynthetic process"/>
    <property type="evidence" value="ECO:0007669"/>
    <property type="project" value="UniProtKB-KW"/>
</dbReference>
<comment type="catalytic activity">
    <reaction evidence="12">
        <text>O-phospho-D-serine + H2O = D-serine + phosphate</text>
        <dbReference type="Rhea" id="RHEA:24873"/>
        <dbReference type="ChEBI" id="CHEBI:15377"/>
        <dbReference type="ChEBI" id="CHEBI:35247"/>
        <dbReference type="ChEBI" id="CHEBI:43474"/>
        <dbReference type="ChEBI" id="CHEBI:58680"/>
        <dbReference type="EC" id="3.1.3.3"/>
    </reaction>
</comment>
<feature type="region of interest" description="Disordered" evidence="14">
    <location>
        <begin position="19"/>
        <end position="48"/>
    </location>
</feature>
<dbReference type="EMBL" id="JNBQ01000014">
    <property type="protein sequence ID" value="KLN34450.1"/>
    <property type="molecule type" value="Genomic_DNA"/>
</dbReference>
<dbReference type="SFLD" id="SFLDG01136">
    <property type="entry name" value="C1.6:_Phosphoserine_Phosphatas"/>
    <property type="match status" value="1"/>
</dbReference>
<dbReference type="SFLD" id="SFLDG01137">
    <property type="entry name" value="C1.6.1:_Phosphoserine_Phosphat"/>
    <property type="match status" value="1"/>
</dbReference>
<dbReference type="SUPFAM" id="SSF56784">
    <property type="entry name" value="HAD-like"/>
    <property type="match status" value="1"/>
</dbReference>
<evidence type="ECO:0000256" key="7">
    <source>
        <dbReference type="ARBA" id="ARBA00022801"/>
    </source>
</evidence>
<evidence type="ECO:0000256" key="6">
    <source>
        <dbReference type="ARBA" id="ARBA00022723"/>
    </source>
</evidence>
<evidence type="ECO:0000256" key="11">
    <source>
        <dbReference type="ARBA" id="ARBA00048138"/>
    </source>
</evidence>
<dbReference type="PATRIC" id="fig|264251.5.peg.2482"/>
<evidence type="ECO:0000313" key="16">
    <source>
        <dbReference type="Proteomes" id="UP000035265"/>
    </source>
</evidence>
<comment type="catalytic activity">
    <reaction evidence="11">
        <text>O-phospho-L-serine + H2O = L-serine + phosphate</text>
        <dbReference type="Rhea" id="RHEA:21208"/>
        <dbReference type="ChEBI" id="CHEBI:15377"/>
        <dbReference type="ChEBI" id="CHEBI:33384"/>
        <dbReference type="ChEBI" id="CHEBI:43474"/>
        <dbReference type="ChEBI" id="CHEBI:57524"/>
        <dbReference type="EC" id="3.1.3.3"/>
    </reaction>
</comment>
<dbReference type="PANTHER" id="PTHR43344:SF2">
    <property type="entry name" value="PHOSPHOSERINE PHOSPHATASE"/>
    <property type="match status" value="1"/>
</dbReference>
<name>A0A0H2KLP5_9MICO</name>
<evidence type="ECO:0000256" key="1">
    <source>
        <dbReference type="ARBA" id="ARBA00001946"/>
    </source>
</evidence>
<evidence type="ECO:0000313" key="15">
    <source>
        <dbReference type="EMBL" id="KLN34450.1"/>
    </source>
</evidence>
<dbReference type="NCBIfam" id="TIGR00338">
    <property type="entry name" value="serB"/>
    <property type="match status" value="1"/>
</dbReference>
<keyword evidence="8" id="KW-0460">Magnesium</keyword>
<evidence type="ECO:0000256" key="14">
    <source>
        <dbReference type="SAM" id="MobiDB-lite"/>
    </source>
</evidence>
<comment type="similarity">
    <text evidence="3">Belongs to the HAD-like hydrolase superfamily. SerB family.</text>
</comment>
<keyword evidence="9" id="KW-0718">Serine biosynthesis</keyword>
<proteinExistence type="inferred from homology"/>
<dbReference type="GO" id="GO:0000287">
    <property type="term" value="F:magnesium ion binding"/>
    <property type="evidence" value="ECO:0007669"/>
    <property type="project" value="TreeGrafter"/>
</dbReference>
<dbReference type="PANTHER" id="PTHR43344">
    <property type="entry name" value="PHOSPHOSERINE PHOSPHATASE"/>
    <property type="match status" value="1"/>
</dbReference>
<dbReference type="CDD" id="cd07500">
    <property type="entry name" value="HAD_PSP"/>
    <property type="match status" value="1"/>
</dbReference>
<evidence type="ECO:0000256" key="8">
    <source>
        <dbReference type="ARBA" id="ARBA00022842"/>
    </source>
</evidence>
<feature type="active site" description="Nucleophile" evidence="13">
    <location>
        <position position="56"/>
    </location>
</feature>
<dbReference type="Pfam" id="PF12710">
    <property type="entry name" value="HAD"/>
    <property type="match status" value="1"/>
</dbReference>
<comment type="pathway">
    <text evidence="2">Amino-acid biosynthesis; L-serine biosynthesis; L-serine from 3-phospho-D-glycerate: step 3/3.</text>
</comment>
<evidence type="ECO:0000256" key="2">
    <source>
        <dbReference type="ARBA" id="ARBA00005135"/>
    </source>
</evidence>
<evidence type="ECO:0000256" key="3">
    <source>
        <dbReference type="ARBA" id="ARBA00009184"/>
    </source>
</evidence>
<dbReference type="Gene3D" id="3.40.50.1000">
    <property type="entry name" value="HAD superfamily/HAD-like"/>
    <property type="match status" value="1"/>
</dbReference>
<evidence type="ECO:0000256" key="5">
    <source>
        <dbReference type="ARBA" id="ARBA00022605"/>
    </source>
</evidence>
<organism evidence="15 16">
    <name type="scientific">Cellulosimicrobium funkei</name>
    <dbReference type="NCBI Taxonomy" id="264251"/>
    <lineage>
        <taxon>Bacteria</taxon>
        <taxon>Bacillati</taxon>
        <taxon>Actinomycetota</taxon>
        <taxon>Actinomycetes</taxon>
        <taxon>Micrococcales</taxon>
        <taxon>Promicromonosporaceae</taxon>
        <taxon>Cellulosimicrobium</taxon>
    </lineage>
</organism>
<dbReference type="AlphaFoldDB" id="A0A0H2KLP5"/>
<comment type="caution">
    <text evidence="15">The sequence shown here is derived from an EMBL/GenBank/DDBJ whole genome shotgun (WGS) entry which is preliminary data.</text>
</comment>
<sequence length="262" mass="27397">MTPLPAGVVPDAVRVALPVDAPAEVPGPGTDETDTARSPRVTPDPPSGPVRLLVMDVDSTLIEQEVIELLADHAGTRAEVTEVTERAMRGEIDFGASLRERVATLAGVPVEAFADVRARATFTPGVRELVAEAHRRGWEVGLVSGGFEEIVADLAAELGITRFRANRLEVSDGRLTGRTTGPVVDRAAKEVALREFAAELGLPMSATIAVGDGANDLDMIGAAGIGVAFAAKPVVRAQAPYGVDGPRIDAVLDVVDRVDATR</sequence>
<reference evidence="15 16" key="1">
    <citation type="submission" date="2014-05" db="EMBL/GenBank/DDBJ databases">
        <title>Cellulosimicrobium funkei U11 genome.</title>
        <authorList>
            <person name="Hu C."/>
            <person name="Gong Y."/>
            <person name="Wan W."/>
            <person name="Jiang M."/>
        </authorList>
    </citation>
    <scope>NUCLEOTIDE SEQUENCE [LARGE SCALE GENOMIC DNA]</scope>
    <source>
        <strain evidence="15 16">U11</strain>
    </source>
</reference>
<dbReference type="SFLD" id="SFLDF00029">
    <property type="entry name" value="phosphoserine_phosphatase"/>
    <property type="match status" value="1"/>
</dbReference>
<dbReference type="STRING" id="264251.FB00_12205"/>
<keyword evidence="7" id="KW-0378">Hydrolase</keyword>
<dbReference type="InterPro" id="IPR004469">
    <property type="entry name" value="PSP"/>
</dbReference>
<feature type="active site" description="Proton donor" evidence="13">
    <location>
        <position position="58"/>
    </location>
</feature>
<gene>
    <name evidence="15" type="ORF">FB00_12205</name>
</gene>